<gene>
    <name evidence="2" type="ORF">PXEA_LOCUS9147</name>
</gene>
<keyword evidence="3" id="KW-1185">Reference proteome</keyword>
<dbReference type="EMBL" id="CAAALY010025562">
    <property type="protein sequence ID" value="VEL15707.1"/>
    <property type="molecule type" value="Genomic_DNA"/>
</dbReference>
<evidence type="ECO:0000313" key="2">
    <source>
        <dbReference type="EMBL" id="VEL15707.1"/>
    </source>
</evidence>
<protein>
    <submittedName>
        <fullName evidence="2">Uncharacterized protein</fullName>
    </submittedName>
</protein>
<feature type="transmembrane region" description="Helical" evidence="1">
    <location>
        <begin position="72"/>
        <end position="91"/>
    </location>
</feature>
<proteinExistence type="predicted"/>
<name>A0A3S5CKG0_9PLAT</name>
<evidence type="ECO:0000256" key="1">
    <source>
        <dbReference type="SAM" id="Phobius"/>
    </source>
</evidence>
<dbReference type="Proteomes" id="UP000784294">
    <property type="component" value="Unassembled WGS sequence"/>
</dbReference>
<keyword evidence="1" id="KW-0472">Membrane</keyword>
<feature type="non-terminal residue" evidence="2">
    <location>
        <position position="1"/>
    </location>
</feature>
<keyword evidence="1" id="KW-0812">Transmembrane</keyword>
<comment type="caution">
    <text evidence="2">The sequence shown here is derived from an EMBL/GenBank/DDBJ whole genome shotgun (WGS) entry which is preliminary data.</text>
</comment>
<accession>A0A3S5CKG0</accession>
<keyword evidence="1" id="KW-1133">Transmembrane helix</keyword>
<sequence>SPATAGFASSLCPNSKLIASNDGSFHGDVDAASSSGLLEPLGLDLTLFPFDPVNRPIDYIPTRDRPNDDPRWMFTGAWGELFIAFLVNHIYRGIR</sequence>
<reference evidence="2" key="1">
    <citation type="submission" date="2018-11" db="EMBL/GenBank/DDBJ databases">
        <authorList>
            <consortium name="Pathogen Informatics"/>
        </authorList>
    </citation>
    <scope>NUCLEOTIDE SEQUENCE</scope>
</reference>
<evidence type="ECO:0000313" key="3">
    <source>
        <dbReference type="Proteomes" id="UP000784294"/>
    </source>
</evidence>
<organism evidence="2 3">
    <name type="scientific">Protopolystoma xenopodis</name>
    <dbReference type="NCBI Taxonomy" id="117903"/>
    <lineage>
        <taxon>Eukaryota</taxon>
        <taxon>Metazoa</taxon>
        <taxon>Spiralia</taxon>
        <taxon>Lophotrochozoa</taxon>
        <taxon>Platyhelminthes</taxon>
        <taxon>Monogenea</taxon>
        <taxon>Polyopisthocotylea</taxon>
        <taxon>Polystomatidea</taxon>
        <taxon>Polystomatidae</taxon>
        <taxon>Protopolystoma</taxon>
    </lineage>
</organism>
<dbReference type="AlphaFoldDB" id="A0A3S5CKG0"/>